<reference evidence="2 3" key="1">
    <citation type="journal article" date="2013" name="Genome Announc.">
        <title>Genome Sequence of Sporolactobacillus laevolacticus DSM442, an Efficient Polymer-Grade D-Lactate Producer from Agricultural Waste Cottonseed as a Nitrogen Source.</title>
        <authorList>
            <person name="Wang H."/>
            <person name="Wang L."/>
            <person name="Ju J."/>
            <person name="Yu B."/>
            <person name="Ma Y."/>
        </authorList>
    </citation>
    <scope>NUCLEOTIDE SEQUENCE [LARGE SCALE GENOMIC DNA]</scope>
    <source>
        <strain evidence="2 3">DSM 442</strain>
    </source>
</reference>
<dbReference type="PATRIC" id="fig|1395513.3.peg.1697"/>
<organism evidence="2 3">
    <name type="scientific">Sporolactobacillus laevolacticus DSM 442</name>
    <dbReference type="NCBI Taxonomy" id="1395513"/>
    <lineage>
        <taxon>Bacteria</taxon>
        <taxon>Bacillati</taxon>
        <taxon>Bacillota</taxon>
        <taxon>Bacilli</taxon>
        <taxon>Bacillales</taxon>
        <taxon>Sporolactobacillaceae</taxon>
        <taxon>Sporolactobacillus</taxon>
    </lineage>
</organism>
<evidence type="ECO:0000256" key="1">
    <source>
        <dbReference type="SAM" id="MobiDB-lite"/>
    </source>
</evidence>
<feature type="region of interest" description="Disordered" evidence="1">
    <location>
        <begin position="31"/>
        <end position="52"/>
    </location>
</feature>
<evidence type="ECO:0000313" key="2">
    <source>
        <dbReference type="EMBL" id="EST12249.1"/>
    </source>
</evidence>
<comment type="caution">
    <text evidence="2">The sequence shown here is derived from an EMBL/GenBank/DDBJ whole genome shotgun (WGS) entry which is preliminary data.</text>
</comment>
<sequence length="52" mass="6054">MLQSFYSMGKKLRSYAEKKWDRFIRMFEKEDKKGQEGQGNAALSTGAYVKNT</sequence>
<protein>
    <submittedName>
        <fullName evidence="2">Uncharacterized protein</fullName>
    </submittedName>
</protein>
<keyword evidence="3" id="KW-1185">Reference proteome</keyword>
<gene>
    <name evidence="2" type="ORF">P343_08380</name>
</gene>
<proteinExistence type="predicted"/>
<dbReference type="EMBL" id="AWTC01000006">
    <property type="protein sequence ID" value="EST12249.1"/>
    <property type="molecule type" value="Genomic_DNA"/>
</dbReference>
<accession>V6J653</accession>
<dbReference type="STRING" id="1395513.P343_08380"/>
<dbReference type="AlphaFoldDB" id="V6J653"/>
<dbReference type="Proteomes" id="UP000018296">
    <property type="component" value="Unassembled WGS sequence"/>
</dbReference>
<name>V6J653_9BACL</name>
<evidence type="ECO:0000313" key="3">
    <source>
        <dbReference type="Proteomes" id="UP000018296"/>
    </source>
</evidence>